<comment type="caution">
    <text evidence="3">The sequence shown here is derived from an EMBL/GenBank/DDBJ whole genome shotgun (WGS) entry which is preliminary data.</text>
</comment>
<dbReference type="InterPro" id="IPR001878">
    <property type="entry name" value="Znf_CCHC"/>
</dbReference>
<reference evidence="3 4" key="1">
    <citation type="journal article" date="2023" name="Plant Biotechnol. J.">
        <title>Chromosome-level wild Hevea brasiliensis genome provides new tools for genomic-assisted breeding and valuable loci to elevate rubber yield.</title>
        <authorList>
            <person name="Cheng H."/>
            <person name="Song X."/>
            <person name="Hu Y."/>
            <person name="Wu T."/>
            <person name="Yang Q."/>
            <person name="An Z."/>
            <person name="Feng S."/>
            <person name="Deng Z."/>
            <person name="Wu W."/>
            <person name="Zeng X."/>
            <person name="Tu M."/>
            <person name="Wang X."/>
            <person name="Huang H."/>
        </authorList>
    </citation>
    <scope>NUCLEOTIDE SEQUENCE [LARGE SCALE GENOMIC DNA]</scope>
    <source>
        <strain evidence="3">MT/VB/25A 57/8</strain>
    </source>
</reference>
<keyword evidence="1" id="KW-0862">Zinc</keyword>
<evidence type="ECO:0000313" key="4">
    <source>
        <dbReference type="Proteomes" id="UP001174677"/>
    </source>
</evidence>
<keyword evidence="1" id="KW-0479">Metal-binding</keyword>
<evidence type="ECO:0000256" key="1">
    <source>
        <dbReference type="PROSITE-ProRule" id="PRU00047"/>
    </source>
</evidence>
<organism evidence="3 4">
    <name type="scientific">Hevea brasiliensis</name>
    <name type="common">Para rubber tree</name>
    <name type="synonym">Siphonia brasiliensis</name>
    <dbReference type="NCBI Taxonomy" id="3981"/>
    <lineage>
        <taxon>Eukaryota</taxon>
        <taxon>Viridiplantae</taxon>
        <taxon>Streptophyta</taxon>
        <taxon>Embryophyta</taxon>
        <taxon>Tracheophyta</taxon>
        <taxon>Spermatophyta</taxon>
        <taxon>Magnoliopsida</taxon>
        <taxon>eudicotyledons</taxon>
        <taxon>Gunneridae</taxon>
        <taxon>Pentapetalae</taxon>
        <taxon>rosids</taxon>
        <taxon>fabids</taxon>
        <taxon>Malpighiales</taxon>
        <taxon>Euphorbiaceae</taxon>
        <taxon>Crotonoideae</taxon>
        <taxon>Micrandreae</taxon>
        <taxon>Hevea</taxon>
    </lineage>
</organism>
<feature type="domain" description="CCHC-type" evidence="2">
    <location>
        <begin position="209"/>
        <end position="223"/>
    </location>
</feature>
<keyword evidence="4" id="KW-1185">Reference proteome</keyword>
<name>A0ABQ9KAF0_HEVBR</name>
<dbReference type="InterPro" id="IPR005162">
    <property type="entry name" value="Retrotrans_gag_dom"/>
</dbReference>
<gene>
    <name evidence="3" type="ORF">P3X46_034339</name>
</gene>
<dbReference type="SUPFAM" id="SSF57756">
    <property type="entry name" value="Retrovirus zinc finger-like domains"/>
    <property type="match status" value="1"/>
</dbReference>
<dbReference type="Gene3D" id="4.10.60.10">
    <property type="entry name" value="Zinc finger, CCHC-type"/>
    <property type="match status" value="1"/>
</dbReference>
<dbReference type="InterPro" id="IPR036875">
    <property type="entry name" value="Znf_CCHC_sf"/>
</dbReference>
<dbReference type="Pfam" id="PF03732">
    <property type="entry name" value="Retrotrans_gag"/>
    <property type="match status" value="1"/>
</dbReference>
<protein>
    <recommendedName>
        <fullName evidence="2">CCHC-type domain-containing protein</fullName>
    </recommendedName>
</protein>
<dbReference type="EMBL" id="JARPOI010000049">
    <property type="protein sequence ID" value="KAJ9130584.1"/>
    <property type="molecule type" value="Genomic_DNA"/>
</dbReference>
<evidence type="ECO:0000259" key="2">
    <source>
        <dbReference type="PROSITE" id="PS50158"/>
    </source>
</evidence>
<dbReference type="Proteomes" id="UP001174677">
    <property type="component" value="Unassembled WGS sequence"/>
</dbReference>
<keyword evidence="1" id="KW-0863">Zinc-finger</keyword>
<dbReference type="Pfam" id="PF00098">
    <property type="entry name" value="zf-CCHC"/>
    <property type="match status" value="1"/>
</dbReference>
<dbReference type="PROSITE" id="PS50158">
    <property type="entry name" value="ZF_CCHC"/>
    <property type="match status" value="1"/>
</dbReference>
<proteinExistence type="predicted"/>
<sequence>MGGSVYARRLGAYDFEGSFNADVVDKWLKRVIKVFDLVKLANADRMDNVHGLLQGKADSWFDGIHHKIRSDWTLDKFMIEFRQEYLIKSYRKGKQDAFFRLFKSSLSVREYVDQFEDLYGFVLDILPSEEAKCDRFRQGLHVGIRSSMTWFKCIKVQWHSQWVVPLGHRDKDRDKKKILGLNRKKRTFPQCATYGKYHDGECRRFDRGCFKCGALGHFKRDCPLLVTKDSGFGYGSMTP</sequence>
<dbReference type="SMART" id="SM00343">
    <property type="entry name" value="ZnF_C2HC"/>
    <property type="match status" value="1"/>
</dbReference>
<accession>A0ABQ9KAF0</accession>
<evidence type="ECO:0000313" key="3">
    <source>
        <dbReference type="EMBL" id="KAJ9130584.1"/>
    </source>
</evidence>